<sequence length="629" mass="70543">MSQKSANSRIPRVTNRAVAVSVNVSRGRGKGFRLRGNVGACFHLQQKEPTLHPQIIKQARQSGQLNLSNRGMVEVPDVVWDINNITPEKSKMLSVSLDDTDGEKWWDQVELTKLILASNKLSTIPSKISNLQALTVLDVHDNQLTTLPDSIGDLQALTRLNLSHNHLQALPKSIFQLKEMHSLLLQYNQLEELDEDIGNLLFLEQLDLSHNKLVSIPCTIGYLSHVSKLNLSNNKLKMLPPEIGSMDALRNLDITHNFLTELPEELGILLHLEHLYVRHNHLVCLPLFRGSTVLKELQAGDNRISGIPPELLETLMTVKVLDLRDNKISVLPDEITMLRGLERLDLTNNVLSSLPNALGTMSHLKFLSVEGNPMKSIRRDVIQRGTVHLLRWLRSRMEGSLSEGDDSGHCVHQEIGLHSVDRFTLHVTRTLDLSNKGVKSISEELVKVAVEEDVTSVDLSKNALTDVPSSLNILALKISELILAFNKFSSLSPVVGNFSRLLYLDLRNNQLNDLPLELSTLTLLKELNLCNNRFEEFPPVVFTFEKLEILFASDNKIRIVNVSGFAKLPVLTVLDLQNNDISNVPPELGNLRQLRSLQLEGNPFRNPRPSVLAKGTLALLEYLRDRIPC</sequence>
<dbReference type="Pfam" id="PF23598">
    <property type="entry name" value="LRR_14"/>
    <property type="match status" value="1"/>
</dbReference>
<dbReference type="Pfam" id="PF00560">
    <property type="entry name" value="LRR_1"/>
    <property type="match status" value="1"/>
</dbReference>
<evidence type="ECO:0000256" key="2">
    <source>
        <dbReference type="ARBA" id="ARBA00022737"/>
    </source>
</evidence>
<reference evidence="5" key="1">
    <citation type="submission" date="2025-08" db="UniProtKB">
        <authorList>
            <consortium name="RefSeq"/>
        </authorList>
    </citation>
    <scope>IDENTIFICATION</scope>
    <source>
        <tissue evidence="5">Muscle</tissue>
    </source>
</reference>
<dbReference type="InterPro" id="IPR001611">
    <property type="entry name" value="Leu-rich_rpt"/>
</dbReference>
<dbReference type="PROSITE" id="PS51450">
    <property type="entry name" value="LRR"/>
    <property type="match status" value="4"/>
</dbReference>
<name>A0ABM1BK03_LIMPO</name>
<dbReference type="SUPFAM" id="SSF52058">
    <property type="entry name" value="L domain-like"/>
    <property type="match status" value="2"/>
</dbReference>
<dbReference type="SMART" id="SM00369">
    <property type="entry name" value="LRR_TYP"/>
    <property type="match status" value="15"/>
</dbReference>
<proteinExistence type="predicted"/>
<dbReference type="InterPro" id="IPR003591">
    <property type="entry name" value="Leu-rich_rpt_typical-subtyp"/>
</dbReference>
<dbReference type="InterPro" id="IPR055414">
    <property type="entry name" value="LRR_R13L4/SHOC2-like"/>
</dbReference>
<keyword evidence="4" id="KW-1185">Reference proteome</keyword>
<organism evidence="4 5">
    <name type="scientific">Limulus polyphemus</name>
    <name type="common">Atlantic horseshoe crab</name>
    <dbReference type="NCBI Taxonomy" id="6850"/>
    <lineage>
        <taxon>Eukaryota</taxon>
        <taxon>Metazoa</taxon>
        <taxon>Ecdysozoa</taxon>
        <taxon>Arthropoda</taxon>
        <taxon>Chelicerata</taxon>
        <taxon>Merostomata</taxon>
        <taxon>Xiphosura</taxon>
        <taxon>Limulidae</taxon>
        <taxon>Limulus</taxon>
    </lineage>
</organism>
<dbReference type="PANTHER" id="PTHR48051">
    <property type="match status" value="1"/>
</dbReference>
<dbReference type="PANTHER" id="PTHR48051:SF54">
    <property type="entry name" value="LEUCINE-RICH REPEAT-CONTAINING PROTEIN"/>
    <property type="match status" value="1"/>
</dbReference>
<dbReference type="Proteomes" id="UP000694941">
    <property type="component" value="Unplaced"/>
</dbReference>
<dbReference type="Gene3D" id="3.80.10.10">
    <property type="entry name" value="Ribonuclease Inhibitor"/>
    <property type="match status" value="4"/>
</dbReference>
<evidence type="ECO:0000313" key="5">
    <source>
        <dbReference type="RefSeq" id="XP_013783504.1"/>
    </source>
</evidence>
<dbReference type="SMART" id="SM00364">
    <property type="entry name" value="LRR_BAC"/>
    <property type="match status" value="10"/>
</dbReference>
<dbReference type="InterPro" id="IPR032675">
    <property type="entry name" value="LRR_dom_sf"/>
</dbReference>
<gene>
    <name evidence="5" type="primary">LOC106467675</name>
</gene>
<protein>
    <submittedName>
        <fullName evidence="5">Leucine-rich repeat-containing protein 40-like isoform X1</fullName>
    </submittedName>
</protein>
<evidence type="ECO:0000259" key="3">
    <source>
        <dbReference type="Pfam" id="PF23598"/>
    </source>
</evidence>
<dbReference type="Pfam" id="PF13855">
    <property type="entry name" value="LRR_8"/>
    <property type="match status" value="3"/>
</dbReference>
<evidence type="ECO:0000256" key="1">
    <source>
        <dbReference type="ARBA" id="ARBA00022614"/>
    </source>
</evidence>
<keyword evidence="2" id="KW-0677">Repeat</keyword>
<dbReference type="GeneID" id="106467675"/>
<dbReference type="InterPro" id="IPR050216">
    <property type="entry name" value="LRR_domain-containing"/>
</dbReference>
<dbReference type="SMART" id="SM00365">
    <property type="entry name" value="LRR_SD22"/>
    <property type="match status" value="5"/>
</dbReference>
<dbReference type="PRINTS" id="PR00019">
    <property type="entry name" value="LEURICHRPT"/>
</dbReference>
<accession>A0ABM1BK03</accession>
<evidence type="ECO:0000313" key="4">
    <source>
        <dbReference type="Proteomes" id="UP000694941"/>
    </source>
</evidence>
<keyword evidence="1" id="KW-0433">Leucine-rich repeat</keyword>
<feature type="domain" description="Disease resistance R13L4/SHOC-2-like LRR" evidence="3">
    <location>
        <begin position="461"/>
        <end position="600"/>
    </location>
</feature>
<dbReference type="RefSeq" id="XP_013783504.1">
    <property type="nucleotide sequence ID" value="XM_013928050.2"/>
</dbReference>